<evidence type="ECO:0000313" key="2">
    <source>
        <dbReference type="EMBL" id="CAK9053656.1"/>
    </source>
</evidence>
<dbReference type="EMBL" id="CAXAMN010019102">
    <property type="protein sequence ID" value="CAK9053656.1"/>
    <property type="molecule type" value="Genomic_DNA"/>
</dbReference>
<reference evidence="2 3" key="1">
    <citation type="submission" date="2024-02" db="EMBL/GenBank/DDBJ databases">
        <authorList>
            <person name="Chen Y."/>
            <person name="Shah S."/>
            <person name="Dougan E. K."/>
            <person name="Thang M."/>
            <person name="Chan C."/>
        </authorList>
    </citation>
    <scope>NUCLEOTIDE SEQUENCE [LARGE SCALE GENOMIC DNA]</scope>
</reference>
<proteinExistence type="predicted"/>
<comment type="caution">
    <text evidence="2">The sequence shown here is derived from an EMBL/GenBank/DDBJ whole genome shotgun (WGS) entry which is preliminary data.</text>
</comment>
<evidence type="ECO:0000313" key="3">
    <source>
        <dbReference type="Proteomes" id="UP001642484"/>
    </source>
</evidence>
<feature type="non-terminal residue" evidence="2">
    <location>
        <position position="226"/>
    </location>
</feature>
<evidence type="ECO:0000256" key="1">
    <source>
        <dbReference type="SAM" id="MobiDB-lite"/>
    </source>
</evidence>
<organism evidence="2 3">
    <name type="scientific">Durusdinium trenchii</name>
    <dbReference type="NCBI Taxonomy" id="1381693"/>
    <lineage>
        <taxon>Eukaryota</taxon>
        <taxon>Sar</taxon>
        <taxon>Alveolata</taxon>
        <taxon>Dinophyceae</taxon>
        <taxon>Suessiales</taxon>
        <taxon>Symbiodiniaceae</taxon>
        <taxon>Durusdinium</taxon>
    </lineage>
</organism>
<accession>A0ABP0MQB7</accession>
<feature type="compositionally biased region" description="Basic and acidic residues" evidence="1">
    <location>
        <begin position="193"/>
        <end position="205"/>
    </location>
</feature>
<name>A0ABP0MQB7_9DINO</name>
<gene>
    <name evidence="2" type="ORF">CCMP2556_LOCUS26939</name>
</gene>
<dbReference type="Proteomes" id="UP001642484">
    <property type="component" value="Unassembled WGS sequence"/>
</dbReference>
<feature type="region of interest" description="Disordered" evidence="1">
    <location>
        <begin position="193"/>
        <end position="226"/>
    </location>
</feature>
<keyword evidence="3" id="KW-1185">Reference proteome</keyword>
<sequence length="226" mass="25162">MLREERQLQMQRLLELFDGHLGVSEGDLGILAGSLGAHPKDMGPILVPDASKSGFSSDELRRRFQAYLASPFKVLADHRWKLAYDHFQVGSTSPEGQLVDHMATSAEVAVSAEVLSSGSQTSLSDHDFVKARFHIKHPQVKKNASMHPGAREHRLDAMVQGLKSAQWMKNGALAAAAKAGANPRMRLRCEQEDLKRQLQSEKEAADELQAELTSEMRELRDRCHEQ</sequence>
<feature type="compositionally biased region" description="Basic and acidic residues" evidence="1">
    <location>
        <begin position="214"/>
        <end position="226"/>
    </location>
</feature>
<protein>
    <submittedName>
        <fullName evidence="2">Uncharacterized protein</fullName>
    </submittedName>
</protein>